<evidence type="ECO:0000256" key="2">
    <source>
        <dbReference type="ARBA" id="ARBA00022729"/>
    </source>
</evidence>
<dbReference type="InterPro" id="IPR043504">
    <property type="entry name" value="Peptidase_S1_PA_chymotrypsin"/>
</dbReference>
<dbReference type="EMBL" id="JBEPCV010000005">
    <property type="protein sequence ID" value="MER6903748.1"/>
    <property type="molecule type" value="Genomic_DNA"/>
</dbReference>
<dbReference type="Pfam" id="PF13517">
    <property type="entry name" value="FG-GAP_3"/>
    <property type="match status" value="2"/>
</dbReference>
<dbReference type="SUPFAM" id="SSF50494">
    <property type="entry name" value="Trypsin-like serine proteases"/>
    <property type="match status" value="1"/>
</dbReference>
<reference evidence="7 8" key="1">
    <citation type="submission" date="2024-06" db="EMBL/GenBank/DDBJ databases">
        <title>The Natural Products Discovery Center: Release of the First 8490 Sequenced Strains for Exploring Actinobacteria Biosynthetic Diversity.</title>
        <authorList>
            <person name="Kalkreuter E."/>
            <person name="Kautsar S.A."/>
            <person name="Yang D."/>
            <person name="Bader C.D."/>
            <person name="Teijaro C.N."/>
            <person name="Fluegel L."/>
            <person name="Davis C.M."/>
            <person name="Simpson J.R."/>
            <person name="Lauterbach L."/>
            <person name="Steele A.D."/>
            <person name="Gui C."/>
            <person name="Meng S."/>
            <person name="Li G."/>
            <person name="Viehrig K."/>
            <person name="Ye F."/>
            <person name="Su P."/>
            <person name="Kiefer A.F."/>
            <person name="Nichols A."/>
            <person name="Cepeda A.J."/>
            <person name="Yan W."/>
            <person name="Fan B."/>
            <person name="Jiang Y."/>
            <person name="Adhikari A."/>
            <person name="Zheng C.-J."/>
            <person name="Schuster L."/>
            <person name="Cowan T.M."/>
            <person name="Smanski M.J."/>
            <person name="Chevrette M.G."/>
            <person name="De Carvalho L.P.S."/>
            <person name="Shen B."/>
        </authorList>
    </citation>
    <scope>NUCLEOTIDE SEQUENCE [LARGE SCALE GENOMIC DNA]</scope>
    <source>
        <strain evidence="7 8">NPDC000632</strain>
    </source>
</reference>
<dbReference type="InterPro" id="IPR001480">
    <property type="entry name" value="Bulb-type_lectin_dom"/>
</dbReference>
<dbReference type="SUPFAM" id="SSF69318">
    <property type="entry name" value="Integrin alpha N-terminal domain"/>
    <property type="match status" value="1"/>
</dbReference>
<dbReference type="InterPro" id="IPR009003">
    <property type="entry name" value="Peptidase_S1_PA"/>
</dbReference>
<evidence type="ECO:0000256" key="4">
    <source>
        <dbReference type="SAM" id="SignalP"/>
    </source>
</evidence>
<comment type="similarity">
    <text evidence="1">Belongs to the peptidase S1 family.</text>
</comment>
<dbReference type="PROSITE" id="PS50927">
    <property type="entry name" value="BULB_LECTIN"/>
    <property type="match status" value="1"/>
</dbReference>
<dbReference type="InterPro" id="IPR001314">
    <property type="entry name" value="Peptidase_S1A"/>
</dbReference>
<dbReference type="PANTHER" id="PTHR24276">
    <property type="entry name" value="POLYSERASE-RELATED"/>
    <property type="match status" value="1"/>
</dbReference>
<evidence type="ECO:0000259" key="5">
    <source>
        <dbReference type="PROSITE" id="PS50240"/>
    </source>
</evidence>
<accession>A0ABV1VB79</accession>
<dbReference type="Gene3D" id="2.40.128.340">
    <property type="match status" value="3"/>
</dbReference>
<keyword evidence="2 4" id="KW-0732">Signal</keyword>
<dbReference type="InterPro" id="IPR001254">
    <property type="entry name" value="Trypsin_dom"/>
</dbReference>
<dbReference type="SUPFAM" id="SSF51110">
    <property type="entry name" value="alpha-D-mannose-specific plant lectins"/>
    <property type="match status" value="1"/>
</dbReference>
<feature type="domain" description="Bulb-type lectin" evidence="6">
    <location>
        <begin position="236"/>
        <end position="344"/>
    </location>
</feature>
<proteinExistence type="inferred from homology"/>
<evidence type="ECO:0000313" key="8">
    <source>
        <dbReference type="Proteomes" id="UP001490330"/>
    </source>
</evidence>
<dbReference type="SMART" id="SM00020">
    <property type="entry name" value="Tryp_SPc"/>
    <property type="match status" value="1"/>
</dbReference>
<dbReference type="SMART" id="SM00108">
    <property type="entry name" value="B_lectin"/>
    <property type="match status" value="1"/>
</dbReference>
<evidence type="ECO:0000313" key="7">
    <source>
        <dbReference type="EMBL" id="MER6903748.1"/>
    </source>
</evidence>
<dbReference type="PROSITE" id="PS50240">
    <property type="entry name" value="TRYPSIN_DOM"/>
    <property type="match status" value="1"/>
</dbReference>
<gene>
    <name evidence="7" type="ORF">ABT322_08155</name>
</gene>
<keyword evidence="8" id="KW-1185">Reference proteome</keyword>
<feature type="signal peptide" evidence="4">
    <location>
        <begin position="1"/>
        <end position="22"/>
    </location>
</feature>
<comment type="caution">
    <text evidence="7">The sequence shown here is derived from an EMBL/GenBank/DDBJ whole genome shotgun (WGS) entry which is preliminary data.</text>
</comment>
<dbReference type="InterPro" id="IPR050430">
    <property type="entry name" value="Peptidase_S1"/>
</dbReference>
<evidence type="ECO:0000256" key="3">
    <source>
        <dbReference type="ARBA" id="ARBA00023157"/>
    </source>
</evidence>
<sequence>MAVLASALVAAPVTLSASPAQAVTGAVTPSAAFSFTARLDIGNGQRICSAALVAPQWLAAAASCFADDPTTQVATGAPKWKTTATIGRIDLSTTAGQVRDVVELVPRADRDIVMARLAQPTTGIPAVPFATTPAATGQELTVAGFGRTKDEWVPTKLHAATLAVDAVADTTLAVHGKTAADAICAGDAGGPIVRLRADGGYELVGLVSRSWQGGCFGSEETRTDAIAARVDNIVGGNKVTTGSTLMPGDTLTSNSARLTMKADGNLAVTANGTGTTLWSTGTGGHAGATARFTTDGNLTVVDTDGTTVLWESHTSAPGGTAVLQDRGNFVVYNASGEAQWAAGTVVRHDYNGDGRSDMAAWYDYADRHDSLQTFLSAADGTIQQPFQSYSSGIGSWAAENMQFSTGDYNGDGRGDMAALYGYSDGSVKLFTALGKADGGFAAPFSSWSAATGGWTAKNMTLHSGDFNGDGRDDLAAWYDYDNGDDRLFTFTATASGGFNAAFASWSNTKNDWNRDNLKFVAGDFNGDGRDDLGGLYRHADGSIKMYSFLADTTGGFQTSIASWGSATFGDWNRTHVNAGDFNGDGRDDVAAWYDYSDGHDAIHVLTSLSTPDGHFSTPVQAYTTASGNFTYSDMRIVAGDYNGDGLDDLAAMYGYSDGKVKMFTWTARTDGKINGAAPGWASATTSSWDIKLSTFLRSAN</sequence>
<dbReference type="Pfam" id="PF00089">
    <property type="entry name" value="Trypsin"/>
    <property type="match status" value="1"/>
</dbReference>
<dbReference type="Gene3D" id="2.90.10.10">
    <property type="entry name" value="Bulb-type lectin domain"/>
    <property type="match status" value="2"/>
</dbReference>
<dbReference type="PRINTS" id="PR00722">
    <property type="entry name" value="CHYMOTRYPSIN"/>
</dbReference>
<evidence type="ECO:0000256" key="1">
    <source>
        <dbReference type="ARBA" id="ARBA00007664"/>
    </source>
</evidence>
<dbReference type="InterPro" id="IPR028994">
    <property type="entry name" value="Integrin_alpha_N"/>
</dbReference>
<evidence type="ECO:0000259" key="6">
    <source>
        <dbReference type="PROSITE" id="PS50927"/>
    </source>
</evidence>
<dbReference type="RefSeq" id="WP_350726704.1">
    <property type="nucleotide sequence ID" value="NZ_JBEPCO010000110.1"/>
</dbReference>
<dbReference type="PANTHER" id="PTHR24276:SF98">
    <property type="entry name" value="FI18310P1-RELATED"/>
    <property type="match status" value="1"/>
</dbReference>
<dbReference type="Proteomes" id="UP001490330">
    <property type="component" value="Unassembled WGS sequence"/>
</dbReference>
<name>A0ABV1VB79_9ACTN</name>
<dbReference type="InterPro" id="IPR013517">
    <property type="entry name" value="FG-GAP"/>
</dbReference>
<dbReference type="InterPro" id="IPR036426">
    <property type="entry name" value="Bulb-type_lectin_dom_sf"/>
</dbReference>
<feature type="domain" description="Peptidase S1" evidence="5">
    <location>
        <begin position="22"/>
        <end position="215"/>
    </location>
</feature>
<keyword evidence="3" id="KW-1015">Disulfide bond</keyword>
<protein>
    <submittedName>
        <fullName evidence="7">FG-GAP-like repeat-containing protein</fullName>
    </submittedName>
</protein>
<dbReference type="Gene3D" id="2.40.10.10">
    <property type="entry name" value="Trypsin-like serine proteases"/>
    <property type="match status" value="1"/>
</dbReference>
<feature type="chain" id="PRO_5046474933" evidence="4">
    <location>
        <begin position="23"/>
        <end position="700"/>
    </location>
</feature>
<organism evidence="7 8">
    <name type="scientific">Streptomyces flaveolus</name>
    <dbReference type="NCBI Taxonomy" id="67297"/>
    <lineage>
        <taxon>Bacteria</taxon>
        <taxon>Bacillati</taxon>
        <taxon>Actinomycetota</taxon>
        <taxon>Actinomycetes</taxon>
        <taxon>Kitasatosporales</taxon>
        <taxon>Streptomycetaceae</taxon>
        <taxon>Streptomyces</taxon>
    </lineage>
</organism>